<gene>
    <name evidence="1" type="ORF">Thi970DRAFT_02570</name>
</gene>
<proteinExistence type="predicted"/>
<dbReference type="eggNOG" id="ENOG502ZBGY">
    <property type="taxonomic scope" value="Bacteria"/>
</dbReference>
<dbReference type="EMBL" id="JH603169">
    <property type="protein sequence ID" value="EIC22317.1"/>
    <property type="molecule type" value="Genomic_DNA"/>
</dbReference>
<dbReference type="Proteomes" id="UP000002964">
    <property type="component" value="Unassembled WGS sequence"/>
</dbReference>
<dbReference type="NCBIfam" id="TIGR04331">
    <property type="entry name" value="o_ant_LIC12162"/>
    <property type="match status" value="1"/>
</dbReference>
<dbReference type="HOGENOM" id="CLU_449608_0_0_6"/>
<protein>
    <recommendedName>
        <fullName evidence="3">Transferase, LIC12162 family</fullName>
    </recommendedName>
</protein>
<accession>H8Z0A9</accession>
<reference evidence="1 2" key="2">
    <citation type="submission" date="2011-11" db="EMBL/GenBank/DDBJ databases">
        <authorList>
            <consortium name="US DOE Joint Genome Institute"/>
            <person name="Lucas S."/>
            <person name="Han J."/>
            <person name="Lapidus A."/>
            <person name="Cheng J.-F."/>
            <person name="Goodwin L."/>
            <person name="Pitluck S."/>
            <person name="Peters L."/>
            <person name="Ovchinnikova G."/>
            <person name="Zhang X."/>
            <person name="Detter J.C."/>
            <person name="Han C."/>
            <person name="Tapia R."/>
            <person name="Land M."/>
            <person name="Hauser L."/>
            <person name="Kyrpides N."/>
            <person name="Ivanova N."/>
            <person name="Pagani I."/>
            <person name="Vogl K."/>
            <person name="Liu Z."/>
            <person name="Overmann J."/>
            <person name="Frigaard N.-U."/>
            <person name="Bryant D."/>
            <person name="Woyke T."/>
        </authorList>
    </citation>
    <scope>NUCLEOTIDE SEQUENCE [LARGE SCALE GENOMIC DNA]</scope>
    <source>
        <strain evidence="1 2">970</strain>
    </source>
</reference>
<dbReference type="STRING" id="631362.Thi970DRAFT_02570"/>
<evidence type="ECO:0008006" key="3">
    <source>
        <dbReference type="Google" id="ProtNLM"/>
    </source>
</evidence>
<keyword evidence="2" id="KW-1185">Reference proteome</keyword>
<dbReference type="InterPro" id="IPR027603">
    <property type="entry name" value="LIC12162"/>
</dbReference>
<name>H8Z0A9_9GAMM</name>
<reference evidence="2" key="1">
    <citation type="submission" date="2011-06" db="EMBL/GenBank/DDBJ databases">
        <authorList>
            <consortium name="US DOE Joint Genome Institute (JGI-PGF)"/>
            <person name="Lucas S."/>
            <person name="Han J."/>
            <person name="Lapidus A."/>
            <person name="Cheng J.-F."/>
            <person name="Goodwin L."/>
            <person name="Pitluck S."/>
            <person name="Peters L."/>
            <person name="Land M.L."/>
            <person name="Hauser L."/>
            <person name="Vogl K."/>
            <person name="Liu Z."/>
            <person name="Overmann J."/>
            <person name="Frigaard N.-U."/>
            <person name="Bryant D.A."/>
            <person name="Woyke T.J."/>
        </authorList>
    </citation>
    <scope>NUCLEOTIDE SEQUENCE [LARGE SCALE GENOMIC DNA]</scope>
    <source>
        <strain evidence="2">970</strain>
    </source>
</reference>
<dbReference type="AlphaFoldDB" id="H8Z0A9"/>
<dbReference type="OrthoDB" id="329802at2"/>
<organism evidence="1 2">
    <name type="scientific">Thiorhodovibrio frisius</name>
    <dbReference type="NCBI Taxonomy" id="631362"/>
    <lineage>
        <taxon>Bacteria</taxon>
        <taxon>Pseudomonadati</taxon>
        <taxon>Pseudomonadota</taxon>
        <taxon>Gammaproteobacteria</taxon>
        <taxon>Chromatiales</taxon>
        <taxon>Chromatiaceae</taxon>
        <taxon>Thiorhodovibrio</taxon>
    </lineage>
</organism>
<evidence type="ECO:0000313" key="2">
    <source>
        <dbReference type="Proteomes" id="UP000002964"/>
    </source>
</evidence>
<sequence length="554" mass="63667">MPGAYWDKAKVSEALSDIESIRCRALIYFKEILNEFQGVNQSIEYYDMIAGSWLEHFVHVVYASALADADAAERENGTCSVPICINHDSFLNQLTDETFHISLGKNIRALQTRNAAINAWIFCPVKAAAKEPIAKTVRPAKIDRIVHRLKSDAKKIAQSAHQLSKRNFRIIERRPGSPAVLFVQPYFKAAPNDIDDVKNRWRHWARFDDLRYSIQVATVIDSRWRKEKASHALPAASIIDIVKVLLPLYIPIVLLEGLSEYRNTLFKLPVAMVRPKVLYSANALHNNLSFNLLAAEWCREGTRLFYHQHGGGYGIDQINIPEEVEVRVASRFFTWGWSRDEKKVSPLRPPMPHAPQRKRNVVLLNCVNYPKSVYRIQYQPMPGTIENMHRQTLDLLAQIKYLKNLLVRPYFNDYGWGFANAMRKAAPNADFDDRSVSSFVRFAQSRLVIHNYLGTSYLETLALNIPTICFYDDNIYCFRDAAIPYMDALEAVGILHRSGRSAANMVNDIARAPESWWQSSEVQSARQAFIENYANFSMEWKQEWPDFFHKMLGD</sequence>
<evidence type="ECO:0000313" key="1">
    <source>
        <dbReference type="EMBL" id="EIC22317.1"/>
    </source>
</evidence>
<dbReference type="RefSeq" id="WP_009149038.1">
    <property type="nucleotide sequence ID" value="NZ_CP121471.1"/>
</dbReference>